<evidence type="ECO:0000259" key="3">
    <source>
        <dbReference type="Pfam" id="PF00685"/>
    </source>
</evidence>
<dbReference type="eggNOG" id="KOG1584">
    <property type="taxonomic scope" value="Eukaryota"/>
</dbReference>
<reference evidence="5" key="1">
    <citation type="submission" date="2011-05" db="EMBL/GenBank/DDBJ databases">
        <authorList>
            <person name="Richards S.R."/>
            <person name="Qu J."/>
            <person name="Jiang H."/>
            <person name="Jhangiani S.N."/>
            <person name="Agravi P."/>
            <person name="Goodspeed R."/>
            <person name="Gross S."/>
            <person name="Mandapat C."/>
            <person name="Jackson L."/>
            <person name="Mathew T."/>
            <person name="Pu L."/>
            <person name="Thornton R."/>
            <person name="Saada N."/>
            <person name="Wilczek-Boney K.B."/>
            <person name="Lee S."/>
            <person name="Kovar C."/>
            <person name="Wu Y."/>
            <person name="Scherer S.E."/>
            <person name="Worley K.C."/>
            <person name="Muzny D.M."/>
            <person name="Gibbs R."/>
        </authorList>
    </citation>
    <scope>NUCLEOTIDE SEQUENCE</scope>
    <source>
        <strain evidence="5">Brora</strain>
    </source>
</reference>
<feature type="domain" description="Sulfotransferase" evidence="3">
    <location>
        <begin position="54"/>
        <end position="305"/>
    </location>
</feature>
<evidence type="ECO:0000313" key="5">
    <source>
        <dbReference type="Proteomes" id="UP000014500"/>
    </source>
</evidence>
<dbReference type="EnsemblMetazoa" id="SMAR000575-RA">
    <property type="protein sequence ID" value="SMAR000575-PA"/>
    <property type="gene ID" value="SMAR000575"/>
</dbReference>
<dbReference type="InterPro" id="IPR000863">
    <property type="entry name" value="Sulfotransferase_dom"/>
</dbReference>
<reference evidence="4" key="2">
    <citation type="submission" date="2015-02" db="UniProtKB">
        <authorList>
            <consortium name="EnsemblMetazoa"/>
        </authorList>
    </citation>
    <scope>IDENTIFICATION</scope>
</reference>
<keyword evidence="2" id="KW-0808">Transferase</keyword>
<dbReference type="Pfam" id="PF00685">
    <property type="entry name" value="Sulfotransfer_1"/>
    <property type="match status" value="1"/>
</dbReference>
<dbReference type="HOGENOM" id="CLU_027239_1_2_1"/>
<dbReference type="OMA" id="YRFIYIC"/>
<dbReference type="GO" id="GO:0008146">
    <property type="term" value="F:sulfotransferase activity"/>
    <property type="evidence" value="ECO:0007669"/>
    <property type="project" value="InterPro"/>
</dbReference>
<dbReference type="AlphaFoldDB" id="T1II83"/>
<proteinExistence type="inferred from homology"/>
<dbReference type="PANTHER" id="PTHR11783">
    <property type="entry name" value="SULFOTRANSFERASE SULT"/>
    <property type="match status" value="1"/>
</dbReference>
<dbReference type="InterPro" id="IPR027417">
    <property type="entry name" value="P-loop_NTPase"/>
</dbReference>
<evidence type="ECO:0000256" key="2">
    <source>
        <dbReference type="ARBA" id="ARBA00022679"/>
    </source>
</evidence>
<dbReference type="STRING" id="126957.T1II83"/>
<evidence type="ECO:0000313" key="4">
    <source>
        <dbReference type="EnsemblMetazoa" id="SMAR000575-PA"/>
    </source>
</evidence>
<comment type="similarity">
    <text evidence="1">Belongs to the sulfotransferase 1 family.</text>
</comment>
<dbReference type="SUPFAM" id="SSF52540">
    <property type="entry name" value="P-loop containing nucleoside triphosphate hydrolases"/>
    <property type="match status" value="1"/>
</dbReference>
<protein>
    <recommendedName>
        <fullName evidence="3">Sulfotransferase domain-containing protein</fullName>
    </recommendedName>
</protein>
<dbReference type="Proteomes" id="UP000014500">
    <property type="component" value="Unassembled WGS sequence"/>
</dbReference>
<organism evidence="4 5">
    <name type="scientific">Strigamia maritima</name>
    <name type="common">European centipede</name>
    <name type="synonym">Geophilus maritimus</name>
    <dbReference type="NCBI Taxonomy" id="126957"/>
    <lineage>
        <taxon>Eukaryota</taxon>
        <taxon>Metazoa</taxon>
        <taxon>Ecdysozoa</taxon>
        <taxon>Arthropoda</taxon>
        <taxon>Myriapoda</taxon>
        <taxon>Chilopoda</taxon>
        <taxon>Pleurostigmophora</taxon>
        <taxon>Geophilomorpha</taxon>
        <taxon>Linotaeniidae</taxon>
        <taxon>Strigamia</taxon>
    </lineage>
</organism>
<sequence>MADICATLVPSNDKIYKHFQALSEIYLIGKEKFCFPKNGPKVAKQFQDFKVREDDVGVLTFPKSGTTWMEEIAYLLINDLDFDKANSTIRDMVVPYADLDVWEIGLPPKSLMEIAANLPSPRCFKLHMNLSLLPPDFATKAKIIYVCRNVKDVIISYYYFSSAMLFSQFEGSIEEFADLFMENKVPYAPHIAHVREVWERRHEKNIYFTSYEELKENQEKVIAEVAQFLNKTLSKDQIKMVADHCKFDNMKTNPATNKGYLEKSKGVIKDYKFMRKGTVGNSKTEMSPELIEKIDKWIVENTKDCPDLRNYLL</sequence>
<name>T1II83_STRMM</name>
<dbReference type="EMBL" id="JH430146">
    <property type="status" value="NOT_ANNOTATED_CDS"/>
    <property type="molecule type" value="Genomic_DNA"/>
</dbReference>
<evidence type="ECO:0000256" key="1">
    <source>
        <dbReference type="ARBA" id="ARBA00005771"/>
    </source>
</evidence>
<dbReference type="PhylomeDB" id="T1II83"/>
<accession>T1II83</accession>
<dbReference type="Gene3D" id="3.40.50.300">
    <property type="entry name" value="P-loop containing nucleotide triphosphate hydrolases"/>
    <property type="match status" value="1"/>
</dbReference>
<keyword evidence="5" id="KW-1185">Reference proteome</keyword>